<reference evidence="7 8" key="1">
    <citation type="submission" date="2018-05" db="EMBL/GenBank/DDBJ databases">
        <title>Freshwater and sediment microbial communities from various areas in North America, analyzing microbe dynamics in response to fracking.</title>
        <authorList>
            <person name="Lamendella R."/>
        </authorList>
    </citation>
    <scope>NUCLEOTIDE SEQUENCE [LARGE SCALE GENOMIC DNA]</scope>
    <source>
        <strain evidence="7 8">15_TX</strain>
    </source>
</reference>
<dbReference type="InterPro" id="IPR016181">
    <property type="entry name" value="Acyl_CoA_acyltransferase"/>
</dbReference>
<dbReference type="GO" id="GO:0019290">
    <property type="term" value="P:siderophore biosynthetic process"/>
    <property type="evidence" value="ECO:0007669"/>
    <property type="project" value="InterPro"/>
</dbReference>
<dbReference type="PROSITE" id="PS51186">
    <property type="entry name" value="GNAT"/>
    <property type="match status" value="1"/>
</dbReference>
<proteinExistence type="predicted"/>
<comment type="function">
    <text evidence="1">Acyltransferase required for the direct transfer of medium- to long-chain fatty acyl moieties from a carrier protein (MbtL) on to the epsilon-amino group of lysine residue in the mycobactin core.</text>
</comment>
<dbReference type="SMART" id="SM01006">
    <property type="entry name" value="AlcB"/>
    <property type="match status" value="1"/>
</dbReference>
<comment type="caution">
    <text evidence="7">The sequence shown here is derived from an EMBL/GenBank/DDBJ whole genome shotgun (WGS) entry which is preliminary data.</text>
</comment>
<protein>
    <recommendedName>
        <fullName evidence="3">Lysine N-acyltransferase MbtK</fullName>
    </recommendedName>
    <alternativeName>
        <fullName evidence="5">Mycobactin synthase protein K</fullName>
    </alternativeName>
</protein>
<evidence type="ECO:0000259" key="6">
    <source>
        <dbReference type="PROSITE" id="PS51186"/>
    </source>
</evidence>
<evidence type="ECO:0000313" key="7">
    <source>
        <dbReference type="EMBL" id="PWW32048.1"/>
    </source>
</evidence>
<keyword evidence="4" id="KW-0046">Antibiotic resistance</keyword>
<name>A0A2V3A637_9BACI</name>
<dbReference type="Gene3D" id="3.40.630.30">
    <property type="match status" value="1"/>
</dbReference>
<dbReference type="SUPFAM" id="SSF55729">
    <property type="entry name" value="Acyl-CoA N-acyltransferases (Nat)"/>
    <property type="match status" value="1"/>
</dbReference>
<accession>A0A2V3A637</accession>
<evidence type="ECO:0000256" key="2">
    <source>
        <dbReference type="ARBA" id="ARBA00004924"/>
    </source>
</evidence>
<dbReference type="Proteomes" id="UP000247150">
    <property type="component" value="Unassembled WGS sequence"/>
</dbReference>
<organism evidence="7 8">
    <name type="scientific">Cytobacillus oceanisediminis</name>
    <dbReference type="NCBI Taxonomy" id="665099"/>
    <lineage>
        <taxon>Bacteria</taxon>
        <taxon>Bacillati</taxon>
        <taxon>Bacillota</taxon>
        <taxon>Bacilli</taxon>
        <taxon>Bacillales</taxon>
        <taxon>Bacillaceae</taxon>
        <taxon>Cytobacillus</taxon>
    </lineage>
</organism>
<dbReference type="PANTHER" id="PTHR31438:SF1">
    <property type="entry name" value="LYSINE N-ACYLTRANSFERASE C17G9.06C-RELATED"/>
    <property type="match status" value="1"/>
</dbReference>
<comment type="pathway">
    <text evidence="2">Siderophore biosynthesis.</text>
</comment>
<dbReference type="InterPro" id="IPR019432">
    <property type="entry name" value="Acyltransferase_MbtK/IucB-like"/>
</dbReference>
<evidence type="ECO:0000256" key="4">
    <source>
        <dbReference type="ARBA" id="ARBA00023251"/>
    </source>
</evidence>
<evidence type="ECO:0000256" key="3">
    <source>
        <dbReference type="ARBA" id="ARBA00020586"/>
    </source>
</evidence>
<dbReference type="GO" id="GO:0046677">
    <property type="term" value="P:response to antibiotic"/>
    <property type="evidence" value="ECO:0007669"/>
    <property type="project" value="UniProtKB-KW"/>
</dbReference>
<sequence>MQPDFSYYDASTKKTISFVKVDFDRDVKLLHTWQKQPYVIPYWNLDMPFEEYRAHLQKFLEDSHQTLYLGLMDGIPVSYWEAYWVKGDVVENCYEAHQSDQGIHLLIGNKNYLGKGYALPLLRAMVHFQFLSKDTEKVIAEPDIRNEKMIHVFEKCGFERVKPITLPDKTGLLMYCRRETFERRWGNVFAKATS</sequence>
<evidence type="ECO:0000256" key="5">
    <source>
        <dbReference type="ARBA" id="ARBA00031122"/>
    </source>
</evidence>
<dbReference type="Pfam" id="PF13523">
    <property type="entry name" value="Acetyltransf_8"/>
    <property type="match status" value="1"/>
</dbReference>
<dbReference type="OrthoDB" id="9795206at2"/>
<dbReference type="InterPro" id="IPR000182">
    <property type="entry name" value="GNAT_dom"/>
</dbReference>
<dbReference type="RefSeq" id="WP_110063017.1">
    <property type="nucleotide sequence ID" value="NZ_QGTW01000001.1"/>
</dbReference>
<dbReference type="PANTHER" id="PTHR31438">
    <property type="entry name" value="LYSINE N-ACYLTRANSFERASE C17G9.06C-RELATED"/>
    <property type="match status" value="1"/>
</dbReference>
<dbReference type="GO" id="GO:0016410">
    <property type="term" value="F:N-acyltransferase activity"/>
    <property type="evidence" value="ECO:0007669"/>
    <property type="project" value="TreeGrafter"/>
</dbReference>
<gene>
    <name evidence="7" type="ORF">DFO73_101308</name>
</gene>
<dbReference type="EMBL" id="QGTW01000001">
    <property type="protein sequence ID" value="PWW32048.1"/>
    <property type="molecule type" value="Genomic_DNA"/>
</dbReference>
<dbReference type="AlphaFoldDB" id="A0A2V3A637"/>
<evidence type="ECO:0000313" key="8">
    <source>
        <dbReference type="Proteomes" id="UP000247150"/>
    </source>
</evidence>
<feature type="domain" description="N-acetyltransferase" evidence="6">
    <location>
        <begin position="25"/>
        <end position="179"/>
    </location>
</feature>
<evidence type="ECO:0000256" key="1">
    <source>
        <dbReference type="ARBA" id="ARBA00003818"/>
    </source>
</evidence>
<keyword evidence="7" id="KW-0808">Transferase</keyword>